<feature type="repeat" description="TPR" evidence="8">
    <location>
        <begin position="649"/>
        <end position="682"/>
    </location>
</feature>
<evidence type="ECO:0008006" key="12">
    <source>
        <dbReference type="Google" id="ProtNLM"/>
    </source>
</evidence>
<name>A0AAW1P3A0_9CHLO</name>
<keyword evidence="5" id="KW-0677">Repeat</keyword>
<dbReference type="GO" id="GO:0016560">
    <property type="term" value="P:protein import into peroxisome matrix, docking"/>
    <property type="evidence" value="ECO:0007669"/>
    <property type="project" value="TreeGrafter"/>
</dbReference>
<dbReference type="Pfam" id="PF13181">
    <property type="entry name" value="TPR_8"/>
    <property type="match status" value="1"/>
</dbReference>
<dbReference type="GO" id="GO:0005829">
    <property type="term" value="C:cytosol"/>
    <property type="evidence" value="ECO:0007669"/>
    <property type="project" value="TreeGrafter"/>
</dbReference>
<evidence type="ECO:0000313" key="10">
    <source>
        <dbReference type="EMBL" id="KAK9803033.1"/>
    </source>
</evidence>
<evidence type="ECO:0000256" key="4">
    <source>
        <dbReference type="ARBA" id="ARBA00022490"/>
    </source>
</evidence>
<dbReference type="SUPFAM" id="SSF48452">
    <property type="entry name" value="TPR-like"/>
    <property type="match status" value="1"/>
</dbReference>
<comment type="similarity">
    <text evidence="3">Belongs to the peroxisomal targeting signal receptor family.</text>
</comment>
<dbReference type="AlphaFoldDB" id="A0AAW1P3A0"/>
<dbReference type="InterPro" id="IPR024111">
    <property type="entry name" value="PEX5/PEX5L"/>
</dbReference>
<accession>A0AAW1P3A0</accession>
<dbReference type="Gene3D" id="1.25.40.10">
    <property type="entry name" value="Tetratricopeptide repeat domain"/>
    <property type="match status" value="1"/>
</dbReference>
<dbReference type="PROSITE" id="PS50005">
    <property type="entry name" value="TPR"/>
    <property type="match status" value="4"/>
</dbReference>
<evidence type="ECO:0000256" key="1">
    <source>
        <dbReference type="ARBA" id="ARBA00004275"/>
    </source>
</evidence>
<organism evidence="10 11">
    <name type="scientific">[Myrmecia] bisecta</name>
    <dbReference type="NCBI Taxonomy" id="41462"/>
    <lineage>
        <taxon>Eukaryota</taxon>
        <taxon>Viridiplantae</taxon>
        <taxon>Chlorophyta</taxon>
        <taxon>core chlorophytes</taxon>
        <taxon>Trebouxiophyceae</taxon>
        <taxon>Trebouxiales</taxon>
        <taxon>Trebouxiaceae</taxon>
        <taxon>Myrmecia</taxon>
    </lineage>
</organism>
<evidence type="ECO:0000256" key="2">
    <source>
        <dbReference type="ARBA" id="ARBA00004496"/>
    </source>
</evidence>
<protein>
    <recommendedName>
        <fullName evidence="12">Peroxin-5</fullName>
    </recommendedName>
</protein>
<comment type="caution">
    <text evidence="10">The sequence shown here is derived from an EMBL/GenBank/DDBJ whole genome shotgun (WGS) entry which is preliminary data.</text>
</comment>
<comment type="subcellular location">
    <subcellularLocation>
        <location evidence="2">Cytoplasm</location>
    </subcellularLocation>
    <subcellularLocation>
        <location evidence="1">Peroxisome</location>
    </subcellularLocation>
</comment>
<sequence>MSLRELVTGSDVCTPADGGAGPSNAMGSLANALVGRSSKTQEQLRELPGVHGLPGPSAFGGPQSTVDAVARAAAEGDFLDIPGIGPSAGFADEFLAQGRSQQQAGPLPPHFAAFEDIYRQSQRVGPRGPLPGLPPGQLGMQGPQLAPFLQAFLDSGKAGAQFQPLPMPQVPLSMEDQCQIRDRSTIMARHLFADRGDAFADEQVGKLLQSLHINPQALPAGSMQAGVSWDAIFHNAAPHHLMQPTMAADVAAGGQLAATAQQDSQWANEFAQLHLREEPSASANRWANEFQQAQPPAETWAQEFEQRNGPTSRWADEFGRQTAEGTTATSNAQAVDNGAALSQTRKLADTLAANKDPKFQNSKFLQFVSKMSRGEIILEDNQAKEATPSQIGGQWATEFAASDGGLDAAWRELGVAPSAWGEEFAAQNGVGSATGWAGEFAAQKGLDPAAATWADQFAEQFAPAEEVNQWMDEFAREIEGDVAAQRQNGGMEASMPGASGEYVMSADNPFLEDVDSFAKGKELFRHGVLSEAVLALEAEVQRSPGNVDAWRLLGIVHAENDDDQQSIAAMNKALAADPTNPEVLLSLGVSYTNELDQTRALSYLHTWLANHHVHGKVAASATPLPDSSQRLSWVVGLFQQAADQAPADADIHTALGVLYNLSRNYERAADAFRTVLQLQPRDYSLWNKLGATLANSSHSGEAISAYQRALDLKPNYMRAWTNMGISQANVGKYDASARYYVRALSLNPSAANVWGYLRTSISCAGRLDLMQAVEDEDLEALTRAQPL</sequence>
<dbReference type="Pfam" id="PF13432">
    <property type="entry name" value="TPR_16"/>
    <property type="match status" value="2"/>
</dbReference>
<feature type="region of interest" description="Disordered" evidence="9">
    <location>
        <begin position="1"/>
        <end position="24"/>
    </location>
</feature>
<evidence type="ECO:0000256" key="5">
    <source>
        <dbReference type="ARBA" id="ARBA00022737"/>
    </source>
</evidence>
<keyword evidence="6 8" id="KW-0802">TPR repeat</keyword>
<evidence type="ECO:0000256" key="3">
    <source>
        <dbReference type="ARBA" id="ARBA00005348"/>
    </source>
</evidence>
<dbReference type="GO" id="GO:0005778">
    <property type="term" value="C:peroxisomal membrane"/>
    <property type="evidence" value="ECO:0007669"/>
    <property type="project" value="TreeGrafter"/>
</dbReference>
<proteinExistence type="inferred from homology"/>
<dbReference type="InterPro" id="IPR019734">
    <property type="entry name" value="TPR_rpt"/>
</dbReference>
<dbReference type="Proteomes" id="UP001489004">
    <property type="component" value="Unassembled WGS sequence"/>
</dbReference>
<gene>
    <name evidence="10" type="ORF">WJX72_010398</name>
</gene>
<reference evidence="10 11" key="1">
    <citation type="journal article" date="2024" name="Nat. Commun.">
        <title>Phylogenomics reveals the evolutionary origins of lichenization in chlorophyte algae.</title>
        <authorList>
            <person name="Puginier C."/>
            <person name="Libourel C."/>
            <person name="Otte J."/>
            <person name="Skaloud P."/>
            <person name="Haon M."/>
            <person name="Grisel S."/>
            <person name="Petersen M."/>
            <person name="Berrin J.G."/>
            <person name="Delaux P.M."/>
            <person name="Dal Grande F."/>
            <person name="Keller J."/>
        </authorList>
    </citation>
    <scope>NUCLEOTIDE SEQUENCE [LARGE SCALE GENOMIC DNA]</scope>
    <source>
        <strain evidence="10 11">SAG 2043</strain>
    </source>
</reference>
<dbReference type="GO" id="GO:0005052">
    <property type="term" value="F:peroxisome matrix targeting signal-1 binding"/>
    <property type="evidence" value="ECO:0007669"/>
    <property type="project" value="TreeGrafter"/>
</dbReference>
<evidence type="ECO:0000313" key="11">
    <source>
        <dbReference type="Proteomes" id="UP001489004"/>
    </source>
</evidence>
<evidence type="ECO:0000256" key="8">
    <source>
        <dbReference type="PROSITE-ProRule" id="PRU00339"/>
    </source>
</evidence>
<dbReference type="EMBL" id="JALJOR010000025">
    <property type="protein sequence ID" value="KAK9803033.1"/>
    <property type="molecule type" value="Genomic_DNA"/>
</dbReference>
<dbReference type="SMART" id="SM00028">
    <property type="entry name" value="TPR"/>
    <property type="match status" value="4"/>
</dbReference>
<evidence type="ECO:0000256" key="7">
    <source>
        <dbReference type="ARBA" id="ARBA00023140"/>
    </source>
</evidence>
<feature type="repeat" description="TPR" evidence="8">
    <location>
        <begin position="717"/>
        <end position="750"/>
    </location>
</feature>
<keyword evidence="7" id="KW-0576">Peroxisome</keyword>
<dbReference type="InterPro" id="IPR011990">
    <property type="entry name" value="TPR-like_helical_dom_sf"/>
</dbReference>
<feature type="repeat" description="TPR" evidence="8">
    <location>
        <begin position="547"/>
        <end position="580"/>
    </location>
</feature>
<dbReference type="PANTHER" id="PTHR10130">
    <property type="entry name" value="PEROXISOMAL TARGETING SIGNAL 1 RECEPTOR PEX5"/>
    <property type="match status" value="1"/>
</dbReference>
<keyword evidence="4" id="KW-0963">Cytoplasm</keyword>
<dbReference type="PANTHER" id="PTHR10130:SF0">
    <property type="entry name" value="GH08708P"/>
    <property type="match status" value="1"/>
</dbReference>
<feature type="repeat" description="TPR" evidence="8">
    <location>
        <begin position="683"/>
        <end position="716"/>
    </location>
</feature>
<keyword evidence="11" id="KW-1185">Reference proteome</keyword>
<evidence type="ECO:0000256" key="9">
    <source>
        <dbReference type="SAM" id="MobiDB-lite"/>
    </source>
</evidence>
<evidence type="ECO:0000256" key="6">
    <source>
        <dbReference type="ARBA" id="ARBA00022803"/>
    </source>
</evidence>